<feature type="domain" description="Peptidase M56" evidence="2">
    <location>
        <begin position="10"/>
        <end position="292"/>
    </location>
</feature>
<dbReference type="InterPro" id="IPR008756">
    <property type="entry name" value="Peptidase_M56"/>
</dbReference>
<feature type="transmembrane region" description="Helical" evidence="1">
    <location>
        <begin position="100"/>
        <end position="121"/>
    </location>
</feature>
<sequence length="306" mass="34485">MQSLQSFMIALLECSVAMTAIGMLYMAASPFLRKRFAAKGRYYAWLAVIVGLIIPFRFHPSTSVIDVNTLMPVLKHADADRSPIDQAVSDAASTATSMPWYALAGSIWLAGVLAFLSYHAIRHRRFVNMVKRWSTDMVDRQALQMLHDVQAKMNITQKVELRVCPVISTPMLLGVVHPVILLPSDRIPAHELLFVLKHELIHLKRKDGVYKALVFLATALHWFNPFVYAMAREIALQCEISCDEEVVKDTDMAGRRQYAEAIIGMIRKQPSTSSLLVSRFYGGKQGLKNRVLSIMDTRSKNGAFRF</sequence>
<organism evidence="3 4">
    <name type="scientific">Paenibacillus cisolokensis</name>
    <dbReference type="NCBI Taxonomy" id="1658519"/>
    <lineage>
        <taxon>Bacteria</taxon>
        <taxon>Bacillati</taxon>
        <taxon>Bacillota</taxon>
        <taxon>Bacilli</taxon>
        <taxon>Bacillales</taxon>
        <taxon>Paenibacillaceae</taxon>
        <taxon>Paenibacillus</taxon>
    </lineage>
</organism>
<feature type="transmembrane region" description="Helical" evidence="1">
    <location>
        <begin position="40"/>
        <end position="58"/>
    </location>
</feature>
<protein>
    <recommendedName>
        <fullName evidence="2">Peptidase M56 domain-containing protein</fullName>
    </recommendedName>
</protein>
<gene>
    <name evidence="3" type="ORF">PACILC2_33180</name>
</gene>
<dbReference type="PANTHER" id="PTHR34978:SF3">
    <property type="entry name" value="SLR0241 PROTEIN"/>
    <property type="match status" value="1"/>
</dbReference>
<reference evidence="3 4" key="1">
    <citation type="submission" date="2021-04" db="EMBL/GenBank/DDBJ databases">
        <title>Draft genome sequence of Paenibacillus cisolokensis, LC2-13A.</title>
        <authorList>
            <person name="Uke A."/>
            <person name="Chhe C."/>
            <person name="Baramee S."/>
            <person name="Kosugi A."/>
        </authorList>
    </citation>
    <scope>NUCLEOTIDE SEQUENCE [LARGE SCALE GENOMIC DNA]</scope>
    <source>
        <strain evidence="3 4">LC2-13A</strain>
    </source>
</reference>
<feature type="transmembrane region" description="Helical" evidence="1">
    <location>
        <begin position="6"/>
        <end position="28"/>
    </location>
</feature>
<accession>A0ABQ4N983</accession>
<name>A0ABQ4N983_9BACL</name>
<keyword evidence="1" id="KW-0472">Membrane</keyword>
<keyword evidence="4" id="KW-1185">Reference proteome</keyword>
<evidence type="ECO:0000256" key="1">
    <source>
        <dbReference type="SAM" id="Phobius"/>
    </source>
</evidence>
<comment type="caution">
    <text evidence="3">The sequence shown here is derived from an EMBL/GenBank/DDBJ whole genome shotgun (WGS) entry which is preliminary data.</text>
</comment>
<proteinExistence type="predicted"/>
<dbReference type="Pfam" id="PF05569">
    <property type="entry name" value="Peptidase_M56"/>
    <property type="match status" value="1"/>
</dbReference>
<evidence type="ECO:0000313" key="3">
    <source>
        <dbReference type="EMBL" id="GIQ64750.1"/>
    </source>
</evidence>
<dbReference type="RefSeq" id="WP_213529303.1">
    <property type="nucleotide sequence ID" value="NZ_BOVJ01000105.1"/>
</dbReference>
<evidence type="ECO:0000259" key="2">
    <source>
        <dbReference type="Pfam" id="PF05569"/>
    </source>
</evidence>
<dbReference type="CDD" id="cd07341">
    <property type="entry name" value="M56_BlaR1_MecR1_like"/>
    <property type="match status" value="1"/>
</dbReference>
<dbReference type="Proteomes" id="UP000680304">
    <property type="component" value="Unassembled WGS sequence"/>
</dbReference>
<dbReference type="InterPro" id="IPR052173">
    <property type="entry name" value="Beta-lactam_resp_regulator"/>
</dbReference>
<dbReference type="PANTHER" id="PTHR34978">
    <property type="entry name" value="POSSIBLE SENSOR-TRANSDUCER PROTEIN BLAR"/>
    <property type="match status" value="1"/>
</dbReference>
<evidence type="ECO:0000313" key="4">
    <source>
        <dbReference type="Proteomes" id="UP000680304"/>
    </source>
</evidence>
<keyword evidence="1" id="KW-1133">Transmembrane helix</keyword>
<keyword evidence="1" id="KW-0812">Transmembrane</keyword>
<dbReference type="EMBL" id="BOVJ01000105">
    <property type="protein sequence ID" value="GIQ64750.1"/>
    <property type="molecule type" value="Genomic_DNA"/>
</dbReference>